<comment type="caution">
    <text evidence="2">The sequence shown here is derived from an EMBL/GenBank/DDBJ whole genome shotgun (WGS) entry which is preliminary data.</text>
</comment>
<accession>A0A2M9FW71</accession>
<keyword evidence="1" id="KW-0812">Transmembrane</keyword>
<dbReference type="GO" id="GO:0098797">
    <property type="term" value="C:plasma membrane protein complex"/>
    <property type="evidence" value="ECO:0007669"/>
    <property type="project" value="TreeGrafter"/>
</dbReference>
<protein>
    <submittedName>
        <fullName evidence="2">ABC transporter permease</fullName>
    </submittedName>
</protein>
<proteinExistence type="predicted"/>
<keyword evidence="3" id="KW-1185">Reference proteome</keyword>
<feature type="transmembrane region" description="Helical" evidence="1">
    <location>
        <begin position="322"/>
        <end position="346"/>
    </location>
</feature>
<keyword evidence="1" id="KW-0472">Membrane</keyword>
<dbReference type="AlphaFoldDB" id="A0A2M9FW71"/>
<dbReference type="EMBL" id="PHIG01000056">
    <property type="protein sequence ID" value="PJK27716.1"/>
    <property type="molecule type" value="Genomic_DNA"/>
</dbReference>
<feature type="transmembrane region" description="Helical" evidence="1">
    <location>
        <begin position="20"/>
        <end position="40"/>
    </location>
</feature>
<evidence type="ECO:0000256" key="1">
    <source>
        <dbReference type="SAM" id="Phobius"/>
    </source>
</evidence>
<dbReference type="PANTHER" id="PTHR30489:SF0">
    <property type="entry name" value="LIPOPROTEIN-RELEASING SYSTEM TRANSMEMBRANE PROTEIN LOLE"/>
    <property type="match status" value="1"/>
</dbReference>
<organism evidence="2 3">
    <name type="scientific">Minwuia thermotolerans</name>
    <dbReference type="NCBI Taxonomy" id="2056226"/>
    <lineage>
        <taxon>Bacteria</taxon>
        <taxon>Pseudomonadati</taxon>
        <taxon>Pseudomonadota</taxon>
        <taxon>Alphaproteobacteria</taxon>
        <taxon>Minwuiales</taxon>
        <taxon>Minwuiaceae</taxon>
        <taxon>Minwuia</taxon>
    </lineage>
</organism>
<reference evidence="2 3" key="1">
    <citation type="submission" date="2017-11" db="EMBL/GenBank/DDBJ databases">
        <title>Draft genome sequence of Rhizobiales bacterium SY3-13.</title>
        <authorList>
            <person name="Sun C."/>
        </authorList>
    </citation>
    <scope>NUCLEOTIDE SEQUENCE [LARGE SCALE GENOMIC DNA]</scope>
    <source>
        <strain evidence="2 3">SY3-13</strain>
    </source>
</reference>
<dbReference type="InterPro" id="IPR051447">
    <property type="entry name" value="Lipoprotein-release_system"/>
</dbReference>
<feature type="transmembrane region" description="Helical" evidence="1">
    <location>
        <begin position="379"/>
        <end position="397"/>
    </location>
</feature>
<dbReference type="RefSeq" id="WP_109795871.1">
    <property type="nucleotide sequence ID" value="NZ_PHIG01000056.1"/>
</dbReference>
<evidence type="ECO:0000313" key="3">
    <source>
        <dbReference type="Proteomes" id="UP000229498"/>
    </source>
</evidence>
<dbReference type="OrthoDB" id="5410375at2"/>
<keyword evidence="1" id="KW-1133">Transmembrane helix</keyword>
<dbReference type="GO" id="GO:0044874">
    <property type="term" value="P:lipoprotein localization to outer membrane"/>
    <property type="evidence" value="ECO:0007669"/>
    <property type="project" value="TreeGrafter"/>
</dbReference>
<dbReference type="PANTHER" id="PTHR30489">
    <property type="entry name" value="LIPOPROTEIN-RELEASING SYSTEM TRANSMEMBRANE PROTEIN LOLE"/>
    <property type="match status" value="1"/>
</dbReference>
<dbReference type="Proteomes" id="UP000229498">
    <property type="component" value="Unassembled WGS sequence"/>
</dbReference>
<gene>
    <name evidence="2" type="ORF">CVT23_20720</name>
</gene>
<feature type="transmembrane region" description="Helical" evidence="1">
    <location>
        <begin position="278"/>
        <end position="302"/>
    </location>
</feature>
<sequence length="409" mass="42755">MRLRGVQLLRLSAADLADEWPIAVAVVLAIAAVLAPLLVLNGLQTGVIGEIFDRLRADPAMRRITLDATGARRFDADWFEAMRARPDVAFVLPSTRFAAAQVDITPASGEGGPLRVSLVPTGPADPVFDAATPPLGSIAELRLSAAAAARASLGEGDRVFVDVERRRADGRIEAAGIEAAVTAIAPPERHGGVVAFVRPELLHAIEAFRDGFAAPELGFAEGPEREARAVFPNFRLYATRIEDVAGLARHLREDQGLSVSAQEGAIVSAIELDRNIGAVLDAIVILGAAGLAGSLAAIQWAVAARKRRTVAMLNLIGYGRNWLIGFPTVQAVLLAAAGGGAALALAHAAAAWINGYFAASFGAEGAACVITAAAIVQGLLVVLLFSLLPAVLIGLNFTRLEPSDEIREM</sequence>
<evidence type="ECO:0000313" key="2">
    <source>
        <dbReference type="EMBL" id="PJK27716.1"/>
    </source>
</evidence>
<name>A0A2M9FW71_9PROT</name>